<keyword evidence="2" id="KW-1185">Reference proteome</keyword>
<name>A0A0S2E2G5_LYSAN</name>
<evidence type="ECO:0000313" key="1">
    <source>
        <dbReference type="EMBL" id="ALN82896.1"/>
    </source>
</evidence>
<evidence type="ECO:0000313" key="2">
    <source>
        <dbReference type="Proteomes" id="UP000060787"/>
    </source>
</evidence>
<dbReference type="AlphaFoldDB" id="A0A0S2E2G5"/>
<accession>A0A0S2E2G5</accession>
<reference evidence="1 2" key="1">
    <citation type="journal article" date="2015" name="BMC Genomics">
        <title>Comparative genomics and metabolic profiling of the genus Lysobacter.</title>
        <authorList>
            <person name="de Bruijn I."/>
            <person name="Cheng X."/>
            <person name="de Jager V."/>
            <person name="Exposito R.G."/>
            <person name="Watrous J."/>
            <person name="Patel N."/>
            <person name="Postma J."/>
            <person name="Dorrestein P.C."/>
            <person name="Kobayashi D."/>
            <person name="Raaijmakers J.M."/>
        </authorList>
    </citation>
    <scope>NUCLEOTIDE SEQUENCE [LARGE SCALE GENOMIC DNA]</scope>
    <source>
        <strain evidence="1 2">76</strain>
    </source>
</reference>
<dbReference type="Proteomes" id="UP000060787">
    <property type="component" value="Chromosome"/>
</dbReference>
<dbReference type="KEGG" id="laq:GLA29479_3772"/>
<dbReference type="eggNOG" id="ENOG5031VNU">
    <property type="taxonomic scope" value="Bacteria"/>
</dbReference>
<proteinExistence type="predicted"/>
<protein>
    <submittedName>
        <fullName evidence="1">Uncharacterized protein</fullName>
    </submittedName>
</protein>
<dbReference type="PATRIC" id="fig|84531.7.peg.3699"/>
<dbReference type="EMBL" id="CP011129">
    <property type="protein sequence ID" value="ALN82896.1"/>
    <property type="molecule type" value="Genomic_DNA"/>
</dbReference>
<dbReference type="KEGG" id="lab:LA76x_4793"/>
<organism evidence="1 2">
    <name type="scientific">Lysobacter antibioticus</name>
    <dbReference type="NCBI Taxonomy" id="84531"/>
    <lineage>
        <taxon>Bacteria</taxon>
        <taxon>Pseudomonadati</taxon>
        <taxon>Pseudomonadota</taxon>
        <taxon>Gammaproteobacteria</taxon>
        <taxon>Lysobacterales</taxon>
        <taxon>Lysobacteraceae</taxon>
        <taxon>Lysobacter</taxon>
    </lineage>
</organism>
<sequence>MSASMALRTILTEVDPSWHGAGTDTIDPELLVSARQSPLGRRLLARWLAADAPALLAPQPGEGFGAAARRWPRVRMARLVRDLGALAYAPAIRSEVRREPVRRLKQALDNSYLLALDSLVWDGKVQAQLGAQLSAELDAALRASEADQLLFDLLDGRGRTELRVWAERRDPGLADWSRLLLPRTTHEASASLGTHLPPEAVERLYAHHGARPLAA</sequence>
<dbReference type="RefSeq" id="WP_031373479.1">
    <property type="nucleotide sequence ID" value="NZ_CP013141.1"/>
</dbReference>
<gene>
    <name evidence="1" type="ORF">LA76x_4793</name>
</gene>
<dbReference type="STRING" id="84531.LA76x_4793"/>